<dbReference type="OMA" id="ISGEIRC"/>
<dbReference type="OrthoDB" id="5945173at2759"/>
<dbReference type="Proteomes" id="UP000008672">
    <property type="component" value="Unassembled WGS sequence"/>
</dbReference>
<dbReference type="PANTHER" id="PTHR20914:SF9">
    <property type="entry name" value="COILED, ISOFORM A"/>
    <property type="match status" value="1"/>
</dbReference>
<dbReference type="FunCoup" id="M3XHV4">
    <property type="interactions" value="138"/>
</dbReference>
<accession>M3XHV4</accession>
<dbReference type="InParanoid" id="M3XHV4"/>
<dbReference type="InterPro" id="IPR045860">
    <property type="entry name" value="Snake_toxin-like_sf"/>
</dbReference>
<evidence type="ECO:0000313" key="6">
    <source>
        <dbReference type="Proteomes" id="UP000008672"/>
    </source>
</evidence>
<dbReference type="EMBL" id="AFYH01216427">
    <property type="status" value="NOT_ANNOTATED_CDS"/>
    <property type="molecule type" value="Genomic_DNA"/>
</dbReference>
<dbReference type="STRING" id="7897.ENSLACP00000022310"/>
<evidence type="ECO:0000256" key="1">
    <source>
        <dbReference type="ARBA" id="ARBA00004613"/>
    </source>
</evidence>
<protein>
    <recommendedName>
        <fullName evidence="4">UPAR/Ly6 domain-containing protein</fullName>
    </recommendedName>
</protein>
<evidence type="ECO:0000256" key="2">
    <source>
        <dbReference type="ARBA" id="ARBA00022525"/>
    </source>
</evidence>
<dbReference type="PANTHER" id="PTHR20914">
    <property type="entry name" value="LY6/PLAUR DOMAIN-CONTAINING PROTEIN 8"/>
    <property type="match status" value="1"/>
</dbReference>
<reference evidence="6" key="1">
    <citation type="submission" date="2011-08" db="EMBL/GenBank/DDBJ databases">
        <title>The draft genome of Latimeria chalumnae.</title>
        <authorList>
            <person name="Di Palma F."/>
            <person name="Alfoldi J."/>
            <person name="Johnson J."/>
            <person name="Berlin A."/>
            <person name="Gnerre S."/>
            <person name="Jaffe D."/>
            <person name="MacCallum I."/>
            <person name="Young S."/>
            <person name="Walker B.J."/>
            <person name="Lander E."/>
            <person name="Lindblad-Toh K."/>
        </authorList>
    </citation>
    <scope>NUCLEOTIDE SEQUENCE [LARGE SCALE GENOMIC DNA]</scope>
    <source>
        <strain evidence="6">Wild caught</strain>
    </source>
</reference>
<dbReference type="SUPFAM" id="SSF57302">
    <property type="entry name" value="Snake toxin-like"/>
    <property type="match status" value="2"/>
</dbReference>
<reference evidence="5" key="2">
    <citation type="submission" date="2025-08" db="UniProtKB">
        <authorList>
            <consortium name="Ensembl"/>
        </authorList>
    </citation>
    <scope>IDENTIFICATION</scope>
</reference>
<evidence type="ECO:0000259" key="4">
    <source>
        <dbReference type="SMART" id="SM00134"/>
    </source>
</evidence>
<dbReference type="CDD" id="cd00117">
    <property type="entry name" value="TFP"/>
    <property type="match status" value="1"/>
</dbReference>
<feature type="domain" description="UPAR/Ly6" evidence="4">
    <location>
        <begin position="21"/>
        <end position="114"/>
    </location>
</feature>
<dbReference type="GO" id="GO:0005576">
    <property type="term" value="C:extracellular region"/>
    <property type="evidence" value="ECO:0007669"/>
    <property type="project" value="UniProtKB-SubCell"/>
</dbReference>
<reference evidence="5" key="3">
    <citation type="submission" date="2025-09" db="UniProtKB">
        <authorList>
            <consortium name="Ensembl"/>
        </authorList>
    </citation>
    <scope>IDENTIFICATION</scope>
</reference>
<keyword evidence="3" id="KW-0732">Signal</keyword>
<dbReference type="SMART" id="SM00134">
    <property type="entry name" value="LU"/>
    <property type="match status" value="2"/>
</dbReference>
<name>M3XHV4_LATCH</name>
<dbReference type="GeneTree" id="ENSGT00940000163304"/>
<gene>
    <name evidence="5" type="primary">LOC106706381</name>
</gene>
<feature type="signal peptide" evidence="3">
    <location>
        <begin position="1"/>
        <end position="20"/>
    </location>
</feature>
<organism evidence="5 6">
    <name type="scientific">Latimeria chalumnae</name>
    <name type="common">Coelacanth</name>
    <dbReference type="NCBI Taxonomy" id="7897"/>
    <lineage>
        <taxon>Eukaryota</taxon>
        <taxon>Metazoa</taxon>
        <taxon>Chordata</taxon>
        <taxon>Craniata</taxon>
        <taxon>Vertebrata</taxon>
        <taxon>Euteleostomi</taxon>
        <taxon>Coelacanthiformes</taxon>
        <taxon>Coelacanthidae</taxon>
        <taxon>Latimeria</taxon>
    </lineage>
</organism>
<dbReference type="Pfam" id="PF00021">
    <property type="entry name" value="UPAR_LY6"/>
    <property type="match status" value="2"/>
</dbReference>
<dbReference type="GeneID" id="106706381"/>
<dbReference type="eggNOG" id="ENOG502S36D">
    <property type="taxonomic scope" value="Eukaryota"/>
</dbReference>
<dbReference type="EMBL" id="AFYH01216426">
    <property type="status" value="NOT_ANNOTATED_CDS"/>
    <property type="molecule type" value="Genomic_DNA"/>
</dbReference>
<dbReference type="RefSeq" id="XP_064425571.1">
    <property type="nucleotide sequence ID" value="XM_064569501.1"/>
</dbReference>
<feature type="domain" description="UPAR/Ly6" evidence="4">
    <location>
        <begin position="118"/>
        <end position="208"/>
    </location>
</feature>
<dbReference type="Ensembl" id="ENSLACT00000025534.1">
    <property type="protein sequence ID" value="ENSLACP00000022310.1"/>
    <property type="gene ID" value="ENSLACG00000022222.1"/>
</dbReference>
<evidence type="ECO:0000256" key="3">
    <source>
        <dbReference type="SAM" id="SignalP"/>
    </source>
</evidence>
<dbReference type="CDD" id="cd23558">
    <property type="entry name" value="TFP_LU_ECD_uPAR_rpt3"/>
    <property type="match status" value="1"/>
</dbReference>
<dbReference type="HOGENOM" id="CLU_110531_0_0_1"/>
<sequence length="224" mass="24442">MKALFFTIYILCTLSVEVSTLVCKSCFAIKKECDEMQNVNCTAKENVCYDMSVEMKNMKGEEFQSVMKGCGMGNICKPAQSIIIHGVQTITAVKCCKTNLCNSASFLVSVPKSTFNGMKCYSCTDKSSKVCQSVKTTVECSGDQTVCFKLTEEIDKDGNKKPYITKGCASKGVCKGFLFSTSKGITVIDNVHCCEGSLCNNGDCFSYNWILLAVASILLLKPSF</sequence>
<keyword evidence="2" id="KW-0964">Secreted</keyword>
<dbReference type="InterPro" id="IPR016054">
    <property type="entry name" value="LY6_UPA_recep-like"/>
</dbReference>
<proteinExistence type="predicted"/>
<dbReference type="EMBL" id="AFYH01216425">
    <property type="status" value="NOT_ANNOTATED_CDS"/>
    <property type="molecule type" value="Genomic_DNA"/>
</dbReference>
<dbReference type="InterPro" id="IPR050918">
    <property type="entry name" value="CNF-like_PLA2_Inhibitor"/>
</dbReference>
<dbReference type="AlphaFoldDB" id="M3XHV4"/>
<evidence type="ECO:0000313" key="5">
    <source>
        <dbReference type="Ensembl" id="ENSLACP00000022310.1"/>
    </source>
</evidence>
<dbReference type="KEGG" id="lcm:106706381"/>
<dbReference type="Gene3D" id="2.10.60.10">
    <property type="entry name" value="CD59"/>
    <property type="match status" value="2"/>
</dbReference>
<comment type="subcellular location">
    <subcellularLocation>
        <location evidence="1">Secreted</location>
    </subcellularLocation>
</comment>
<feature type="chain" id="PRO_5004043464" description="UPAR/Ly6 domain-containing protein" evidence="3">
    <location>
        <begin position="21"/>
        <end position="224"/>
    </location>
</feature>
<keyword evidence="6" id="KW-1185">Reference proteome</keyword>